<accession>E7G682</accession>
<dbReference type="AlphaFoldDB" id="E7G682"/>
<dbReference type="HOGENOM" id="CLU_036902_14_3_9"/>
<reference evidence="1 2" key="1">
    <citation type="submission" date="2010-12" db="EMBL/GenBank/DDBJ databases">
        <title>The Genome Sequence of Coprobacillus sp. strain 29_1.</title>
        <authorList>
            <consortium name="The Broad Institute Genome Sequencing Platform"/>
            <person name="Earl A."/>
            <person name="Ward D."/>
            <person name="Feldgarden M."/>
            <person name="Gevers D."/>
            <person name="Daigneault M."/>
            <person name="Sibley C.D."/>
            <person name="White A."/>
            <person name="Strauss J."/>
            <person name="Allen-Vercoe E."/>
            <person name="Young S.K."/>
            <person name="Zeng Q."/>
            <person name="Gargeya S."/>
            <person name="Fitzgerald M."/>
            <person name="Haas B."/>
            <person name="Abouelleil A."/>
            <person name="Alvarado L."/>
            <person name="Arachchi H.M."/>
            <person name="Berlin A."/>
            <person name="Brown A."/>
            <person name="Chapman S.B."/>
            <person name="Chen Z."/>
            <person name="Dunbar C."/>
            <person name="Freedman E."/>
            <person name="Gearin G."/>
            <person name="Gellesch M."/>
            <person name="Goldberg J."/>
            <person name="Griggs A."/>
            <person name="Gujja S."/>
            <person name="Heilman E."/>
            <person name="Heiman D."/>
            <person name="Howarth C."/>
            <person name="Larson L."/>
            <person name="Lui A."/>
            <person name="MacDonald P.J.P."/>
            <person name="Mehta T."/>
            <person name="Montmayeur A."/>
            <person name="Murphy C."/>
            <person name="Neiman D."/>
            <person name="Pearson M."/>
            <person name="Priest M."/>
            <person name="Roberts A."/>
            <person name="Saif S."/>
            <person name="Shea T."/>
            <person name="Shenoy N."/>
            <person name="Sisk P."/>
            <person name="Stolte C."/>
            <person name="Sykes S."/>
            <person name="White J."/>
            <person name="Yandava C."/>
            <person name="Nusbaum C."/>
            <person name="Birren B."/>
        </authorList>
    </citation>
    <scope>NUCLEOTIDE SEQUENCE [LARGE SCALE GENOMIC DNA]</scope>
    <source>
        <strain evidence="1 2">29_1</strain>
    </source>
</reference>
<evidence type="ECO:0000313" key="1">
    <source>
        <dbReference type="EMBL" id="EFW06459.1"/>
    </source>
</evidence>
<comment type="caution">
    <text evidence="1">The sequence shown here is derived from an EMBL/GenBank/DDBJ whole genome shotgun (WGS) entry which is preliminary data.</text>
</comment>
<dbReference type="EMBL" id="ADKX01000002">
    <property type="protein sequence ID" value="EFW06459.1"/>
    <property type="molecule type" value="Genomic_DNA"/>
</dbReference>
<organism evidence="1 2">
    <name type="scientific">Coprobacillus cateniformis</name>
    <dbReference type="NCBI Taxonomy" id="100884"/>
    <lineage>
        <taxon>Bacteria</taxon>
        <taxon>Bacillati</taxon>
        <taxon>Bacillota</taxon>
        <taxon>Erysipelotrichia</taxon>
        <taxon>Erysipelotrichales</taxon>
        <taxon>Coprobacillaceae</taxon>
        <taxon>Coprobacillus</taxon>
    </lineage>
</organism>
<sequence>MRAYFECKIAEGKTKIQALLCIMRRLVNIIYSMMKRKTAYQIPTKREESKASA</sequence>
<name>E7G682_9FIRM</name>
<proteinExistence type="predicted"/>
<gene>
    <name evidence="1" type="ORF">HMPREF9488_00270</name>
</gene>
<evidence type="ECO:0008006" key="3">
    <source>
        <dbReference type="Google" id="ProtNLM"/>
    </source>
</evidence>
<keyword evidence="2" id="KW-1185">Reference proteome</keyword>
<dbReference type="eggNOG" id="ENOG5033CWZ">
    <property type="taxonomic scope" value="Bacteria"/>
</dbReference>
<evidence type="ECO:0000313" key="2">
    <source>
        <dbReference type="Proteomes" id="UP000003157"/>
    </source>
</evidence>
<protein>
    <recommendedName>
        <fullName evidence="3">Transposase</fullName>
    </recommendedName>
</protein>
<dbReference type="Proteomes" id="UP000003157">
    <property type="component" value="Unassembled WGS sequence"/>
</dbReference>